<accession>A0AAP9JA69</accession>
<dbReference type="PROSITE" id="PS50943">
    <property type="entry name" value="HTH_CROC1"/>
    <property type="match status" value="1"/>
</dbReference>
<dbReference type="GeneID" id="66531208"/>
<dbReference type="PANTHER" id="PTHR46558:SF13">
    <property type="entry name" value="HTH-TYPE TRANSCRIPTIONAL REGULATOR IMMR"/>
    <property type="match status" value="1"/>
</dbReference>
<gene>
    <name evidence="3" type="ORF">FGL83_03310</name>
</gene>
<protein>
    <submittedName>
        <fullName evidence="3">Helix-turn-helix transcriptional regulator</fullName>
    </submittedName>
</protein>
<feature type="domain" description="HTH cro/C1-type" evidence="2">
    <location>
        <begin position="7"/>
        <end position="61"/>
    </location>
</feature>
<evidence type="ECO:0000256" key="1">
    <source>
        <dbReference type="ARBA" id="ARBA00023125"/>
    </source>
</evidence>
<dbReference type="CDD" id="cd00093">
    <property type="entry name" value="HTH_XRE"/>
    <property type="match status" value="1"/>
</dbReference>
<dbReference type="InterPro" id="IPR010982">
    <property type="entry name" value="Lambda_DNA-bd_dom_sf"/>
</dbReference>
<dbReference type="Gene3D" id="1.10.260.40">
    <property type="entry name" value="lambda repressor-like DNA-binding domains"/>
    <property type="match status" value="1"/>
</dbReference>
<keyword evidence="1" id="KW-0238">DNA-binding</keyword>
<dbReference type="InterPro" id="IPR001387">
    <property type="entry name" value="Cro/C1-type_HTH"/>
</dbReference>
<dbReference type="SMART" id="SM00530">
    <property type="entry name" value="HTH_XRE"/>
    <property type="match status" value="1"/>
</dbReference>
<name>A0AAP9JA69_LEULA</name>
<organism evidence="3 4">
    <name type="scientific">Leuconostoc lactis</name>
    <dbReference type="NCBI Taxonomy" id="1246"/>
    <lineage>
        <taxon>Bacteria</taxon>
        <taxon>Bacillati</taxon>
        <taxon>Bacillota</taxon>
        <taxon>Bacilli</taxon>
        <taxon>Lactobacillales</taxon>
        <taxon>Lactobacillaceae</taxon>
        <taxon>Leuconostoc</taxon>
    </lineage>
</organism>
<evidence type="ECO:0000259" key="2">
    <source>
        <dbReference type="PROSITE" id="PS50943"/>
    </source>
</evidence>
<dbReference type="SUPFAM" id="SSF47413">
    <property type="entry name" value="lambda repressor-like DNA-binding domains"/>
    <property type="match status" value="1"/>
</dbReference>
<dbReference type="RefSeq" id="WP_147000886.1">
    <property type="nucleotide sequence ID" value="NZ_CP042387.1"/>
</dbReference>
<dbReference type="PANTHER" id="PTHR46558">
    <property type="entry name" value="TRACRIPTIONAL REGULATORY PROTEIN-RELATED-RELATED"/>
    <property type="match status" value="1"/>
</dbReference>
<dbReference type="AlphaFoldDB" id="A0AAP9JA69"/>
<dbReference type="Proteomes" id="UP000321298">
    <property type="component" value="Chromosome"/>
</dbReference>
<proteinExistence type="predicted"/>
<evidence type="ECO:0000313" key="3">
    <source>
        <dbReference type="EMBL" id="QEA43779.1"/>
    </source>
</evidence>
<sequence>MTIGHQIKLLRQSKGLTQRDLADTLYISYQAVSNWERHQSQPTADMLLAILEKYHLPHDFFITQSSQQHCTQEKEQILRGFLESLMYCASKPPSYATIAQFANLSITQICQHFPDYDALVNQFMVTVDDQIKPTVEMHLIAHEDLITIFSTHMAPRLYAERQKLHLLYTRPYLKDTWLRFIKGRYKQLIRQWQPKAIDATYMLDVLITFISVWLSAVHPEPLATFQRRIQHLTRIPMQSWPR</sequence>
<reference evidence="3 4" key="1">
    <citation type="submission" date="2019-06" db="EMBL/GenBank/DDBJ databases">
        <title>Genome analyses of bacteria isolated from kimchi.</title>
        <authorList>
            <person name="Lee S."/>
            <person name="Ahn S."/>
            <person name="Roh S."/>
        </authorList>
    </citation>
    <scope>NUCLEOTIDE SEQUENCE [LARGE SCALE GENOMIC DNA]</scope>
    <source>
        <strain evidence="3 4">CBA3625</strain>
    </source>
</reference>
<evidence type="ECO:0000313" key="4">
    <source>
        <dbReference type="Proteomes" id="UP000321298"/>
    </source>
</evidence>
<dbReference type="EMBL" id="CP042387">
    <property type="protein sequence ID" value="QEA43779.1"/>
    <property type="molecule type" value="Genomic_DNA"/>
</dbReference>
<dbReference type="Pfam" id="PF01381">
    <property type="entry name" value="HTH_3"/>
    <property type="match status" value="1"/>
</dbReference>
<dbReference type="GO" id="GO:0003677">
    <property type="term" value="F:DNA binding"/>
    <property type="evidence" value="ECO:0007669"/>
    <property type="project" value="UniProtKB-KW"/>
</dbReference>
<keyword evidence="4" id="KW-1185">Reference proteome</keyword>